<evidence type="ECO:0000313" key="1">
    <source>
        <dbReference type="EMBL" id="JAD39254.1"/>
    </source>
</evidence>
<accession>A0A0A8ZIM2</accession>
<protein>
    <submittedName>
        <fullName evidence="1">Uncharacterized protein</fullName>
    </submittedName>
</protein>
<reference evidence="1" key="1">
    <citation type="submission" date="2014-09" db="EMBL/GenBank/DDBJ databases">
        <authorList>
            <person name="Magalhaes I.L.F."/>
            <person name="Oliveira U."/>
            <person name="Santos F.R."/>
            <person name="Vidigal T.H.D.A."/>
            <person name="Brescovit A.D."/>
            <person name="Santos A.J."/>
        </authorList>
    </citation>
    <scope>NUCLEOTIDE SEQUENCE</scope>
    <source>
        <tissue evidence="1">Shoot tissue taken approximately 20 cm above the soil surface</tissue>
    </source>
</reference>
<proteinExistence type="predicted"/>
<dbReference type="AlphaFoldDB" id="A0A0A8ZIM2"/>
<reference evidence="1" key="2">
    <citation type="journal article" date="2015" name="Data Brief">
        <title>Shoot transcriptome of the giant reed, Arundo donax.</title>
        <authorList>
            <person name="Barrero R.A."/>
            <person name="Guerrero F.D."/>
            <person name="Moolhuijzen P."/>
            <person name="Goolsby J.A."/>
            <person name="Tidwell J."/>
            <person name="Bellgard S.E."/>
            <person name="Bellgard M.I."/>
        </authorList>
    </citation>
    <scope>NUCLEOTIDE SEQUENCE</scope>
    <source>
        <tissue evidence="1">Shoot tissue taken approximately 20 cm above the soil surface</tissue>
    </source>
</reference>
<sequence>MLICSRGLVSSSRPWRDCWSRGRSCAARWCSCRSTTRPGALGATSMRSARRCWRRGTGSISASARLGMTRSW</sequence>
<organism evidence="1">
    <name type="scientific">Arundo donax</name>
    <name type="common">Giant reed</name>
    <name type="synonym">Donax arundinaceus</name>
    <dbReference type="NCBI Taxonomy" id="35708"/>
    <lineage>
        <taxon>Eukaryota</taxon>
        <taxon>Viridiplantae</taxon>
        <taxon>Streptophyta</taxon>
        <taxon>Embryophyta</taxon>
        <taxon>Tracheophyta</taxon>
        <taxon>Spermatophyta</taxon>
        <taxon>Magnoliopsida</taxon>
        <taxon>Liliopsida</taxon>
        <taxon>Poales</taxon>
        <taxon>Poaceae</taxon>
        <taxon>PACMAD clade</taxon>
        <taxon>Arundinoideae</taxon>
        <taxon>Arundineae</taxon>
        <taxon>Arundo</taxon>
    </lineage>
</organism>
<name>A0A0A8ZIM2_ARUDO</name>
<dbReference type="EMBL" id="GBRH01258641">
    <property type="protein sequence ID" value="JAD39254.1"/>
    <property type="molecule type" value="Transcribed_RNA"/>
</dbReference>